<comment type="caution">
    <text evidence="4">Lacks conserved residue(s) required for the propagation of feature annotation.</text>
</comment>
<evidence type="ECO:0000259" key="8">
    <source>
        <dbReference type="PROSITE" id="PS51006"/>
    </source>
</evidence>
<evidence type="ECO:0000313" key="10">
    <source>
        <dbReference type="Proteomes" id="UP001153387"/>
    </source>
</evidence>
<dbReference type="RefSeq" id="WP_277568476.1">
    <property type="nucleotide sequence ID" value="NZ_JAPDHZ010000008.1"/>
</dbReference>
<comment type="catalytic activity">
    <reaction evidence="4 7">
        <text>S-adenosyl 3-(methylsulfanyl)propylamine + putrescine = S-methyl-5'-thioadenosine + spermidine + H(+)</text>
        <dbReference type="Rhea" id="RHEA:12721"/>
        <dbReference type="ChEBI" id="CHEBI:15378"/>
        <dbReference type="ChEBI" id="CHEBI:17509"/>
        <dbReference type="ChEBI" id="CHEBI:57443"/>
        <dbReference type="ChEBI" id="CHEBI:57834"/>
        <dbReference type="ChEBI" id="CHEBI:326268"/>
        <dbReference type="EC" id="2.5.1.16"/>
    </reaction>
</comment>
<dbReference type="CDD" id="cd02440">
    <property type="entry name" value="AdoMet_MTases"/>
    <property type="match status" value="1"/>
</dbReference>
<dbReference type="EMBL" id="JAPDHZ010000008">
    <property type="protein sequence ID" value="MDG0794747.1"/>
    <property type="molecule type" value="Genomic_DNA"/>
</dbReference>
<dbReference type="InterPro" id="IPR037163">
    <property type="entry name" value="Spermidine_synt_N_sf"/>
</dbReference>
<feature type="active site" description="Proton acceptor" evidence="4 5">
    <location>
        <position position="158"/>
    </location>
</feature>
<dbReference type="PANTHER" id="PTHR11558:SF11">
    <property type="entry name" value="SPERMIDINE SYNTHASE"/>
    <property type="match status" value="1"/>
</dbReference>
<dbReference type="Gene3D" id="3.40.50.150">
    <property type="entry name" value="Vaccinia Virus protein VP39"/>
    <property type="match status" value="1"/>
</dbReference>
<evidence type="ECO:0000256" key="6">
    <source>
        <dbReference type="RuleBase" id="RU003836"/>
    </source>
</evidence>
<comment type="function">
    <text evidence="4">Catalyzes the irreversible transfer of a propylamine group from the amino donor S-adenosylmethioninamine (decarboxy-AdoMet) to putrescine (1,4-diaminobutane) to yield spermidine.</text>
</comment>
<comment type="similarity">
    <text evidence="1 4 6">Belongs to the spermidine/spermine synthase family.</text>
</comment>
<feature type="domain" description="PABS" evidence="8">
    <location>
        <begin position="5"/>
        <end position="238"/>
    </location>
</feature>
<dbReference type="NCBIfam" id="NF002010">
    <property type="entry name" value="PRK00811.1"/>
    <property type="match status" value="1"/>
</dbReference>
<keyword evidence="3 4" id="KW-0620">Polyamine biosynthesis</keyword>
<comment type="pathway">
    <text evidence="4">Amine and polyamine biosynthesis; spermidine biosynthesis; spermidine from putrescine: step 1/1.</text>
</comment>
<proteinExistence type="inferred from homology"/>
<dbReference type="InterPro" id="IPR035246">
    <property type="entry name" value="Spermidine_synt_N"/>
</dbReference>
<evidence type="ECO:0000256" key="1">
    <source>
        <dbReference type="ARBA" id="ARBA00007867"/>
    </source>
</evidence>
<comment type="caution">
    <text evidence="9">The sequence shown here is derived from an EMBL/GenBank/DDBJ whole genome shotgun (WGS) entry which is preliminary data.</text>
</comment>
<evidence type="ECO:0000313" key="9">
    <source>
        <dbReference type="EMBL" id="MDG0794747.1"/>
    </source>
</evidence>
<name>A0A9X4KR47_9BACL</name>
<keyword evidence="4 7" id="KW-0745">Spermidine biosynthesis</keyword>
<dbReference type="PANTHER" id="PTHR11558">
    <property type="entry name" value="SPERMIDINE/SPERMINE SYNTHASE"/>
    <property type="match status" value="1"/>
</dbReference>
<dbReference type="AlphaFoldDB" id="A0A9X4KR47"/>
<evidence type="ECO:0000256" key="2">
    <source>
        <dbReference type="ARBA" id="ARBA00022679"/>
    </source>
</evidence>
<evidence type="ECO:0000256" key="7">
    <source>
        <dbReference type="RuleBase" id="RU003837"/>
    </source>
</evidence>
<gene>
    <name evidence="4 9" type="primary">speE</name>
    <name evidence="9" type="ORF">OMP38_30920</name>
</gene>
<dbReference type="SUPFAM" id="SSF53335">
    <property type="entry name" value="S-adenosyl-L-methionine-dependent methyltransferases"/>
    <property type="match status" value="1"/>
</dbReference>
<keyword evidence="10" id="KW-1185">Reference proteome</keyword>
<organism evidence="9 10">
    <name type="scientific">Cohnella ginsengisoli</name>
    <dbReference type="NCBI Taxonomy" id="425004"/>
    <lineage>
        <taxon>Bacteria</taxon>
        <taxon>Bacillati</taxon>
        <taxon>Bacillota</taxon>
        <taxon>Bacilli</taxon>
        <taxon>Bacillales</taxon>
        <taxon>Paenibacillaceae</taxon>
        <taxon>Cohnella</taxon>
    </lineage>
</organism>
<dbReference type="InterPro" id="IPR030373">
    <property type="entry name" value="PABS_CS"/>
</dbReference>
<dbReference type="Pfam" id="PF17284">
    <property type="entry name" value="Spermine_synt_N"/>
    <property type="match status" value="1"/>
</dbReference>
<dbReference type="PROSITE" id="PS51006">
    <property type="entry name" value="PABS_2"/>
    <property type="match status" value="1"/>
</dbReference>
<dbReference type="HAMAP" id="MF_00198">
    <property type="entry name" value="Spermidine_synth"/>
    <property type="match status" value="1"/>
</dbReference>
<feature type="binding site" evidence="4">
    <location>
        <position position="89"/>
    </location>
    <ligand>
        <name>spermidine</name>
        <dbReference type="ChEBI" id="CHEBI:57834"/>
    </ligand>
</feature>
<feature type="binding site" evidence="4">
    <location>
        <position position="165"/>
    </location>
    <ligand>
        <name>S-methyl-5'-thioadenosine</name>
        <dbReference type="ChEBI" id="CHEBI:17509"/>
    </ligand>
</feature>
<dbReference type="PROSITE" id="PS01330">
    <property type="entry name" value="PABS_1"/>
    <property type="match status" value="1"/>
</dbReference>
<keyword evidence="2 4" id="KW-0808">Transferase</keyword>
<accession>A0A9X4KR47</accession>
<feature type="binding site" evidence="4">
    <location>
        <position position="34"/>
    </location>
    <ligand>
        <name>S-methyl-5'-thioadenosine</name>
        <dbReference type="ChEBI" id="CHEBI:17509"/>
    </ligand>
</feature>
<dbReference type="Proteomes" id="UP001153387">
    <property type="component" value="Unassembled WGS sequence"/>
</dbReference>
<reference evidence="9 10" key="1">
    <citation type="submission" date="2022-10" db="EMBL/GenBank/DDBJ databases">
        <title>Comparative genomic analysis of Cohnella hashimotonis sp. nov., isolated from the International Space Station.</title>
        <authorList>
            <person name="Simpson A."/>
            <person name="Venkateswaran K."/>
        </authorList>
    </citation>
    <scope>NUCLEOTIDE SEQUENCE [LARGE SCALE GENOMIC DNA]</scope>
    <source>
        <strain evidence="9 10">DSM 18997</strain>
    </source>
</reference>
<dbReference type="NCBIfam" id="NF037959">
    <property type="entry name" value="MFS_SpdSyn"/>
    <property type="match status" value="1"/>
</dbReference>
<dbReference type="NCBIfam" id="TIGR00417">
    <property type="entry name" value="speE"/>
    <property type="match status" value="1"/>
</dbReference>
<evidence type="ECO:0000256" key="5">
    <source>
        <dbReference type="PROSITE-ProRule" id="PRU00354"/>
    </source>
</evidence>
<dbReference type="Gene3D" id="2.30.140.10">
    <property type="entry name" value="Spermidine synthase, tetramerisation domain"/>
    <property type="match status" value="1"/>
</dbReference>
<dbReference type="InterPro" id="IPR030374">
    <property type="entry name" value="PABS"/>
</dbReference>
<evidence type="ECO:0000256" key="3">
    <source>
        <dbReference type="ARBA" id="ARBA00023115"/>
    </source>
</evidence>
<dbReference type="Pfam" id="PF01564">
    <property type="entry name" value="Spermine_synth"/>
    <property type="match status" value="1"/>
</dbReference>
<feature type="binding site" evidence="4">
    <location>
        <begin position="140"/>
        <end position="141"/>
    </location>
    <ligand>
        <name>S-methyl-5'-thioadenosine</name>
        <dbReference type="ChEBI" id="CHEBI:17509"/>
    </ligand>
</feature>
<feature type="binding site" evidence="4">
    <location>
        <position position="109"/>
    </location>
    <ligand>
        <name>S-methyl-5'-thioadenosine</name>
        <dbReference type="ChEBI" id="CHEBI:17509"/>
    </ligand>
</feature>
<dbReference type="GO" id="GO:0004766">
    <property type="term" value="F:spermidine synthase activity"/>
    <property type="evidence" value="ECO:0007669"/>
    <property type="project" value="UniProtKB-UniRule"/>
</dbReference>
<sequence>MSSMELWYTEKQTENFGITAKIKQTYVHEQTDFQELAMIETEEWGNMLVLDGMVMTTVKDEFVYHEMVAHPALFTHPNPEQVLVVGGGDGGVIREVLKHPKVKKAVLVDIDGKVIEYSKQYLPSIAGKLEDPRVDVQVNDGFKHILDHKNTYDVILADTTEPVGPAAHLFTRGFYQGIYESLKEEGLFVAQTDNPWFKADLIQSVNRDVKEVFPIVRVFTANIPTYPSGLWTFTMGSKKARSAPGRCVQAAGARHEVLHASPASRGLRAAEVRRGSDQVIGYRPCSEKPISLWSRPHLADM</sequence>
<comment type="subunit">
    <text evidence="4">Homodimer or homotetramer.</text>
</comment>
<dbReference type="GO" id="GO:0008295">
    <property type="term" value="P:spermidine biosynthetic process"/>
    <property type="evidence" value="ECO:0007669"/>
    <property type="project" value="UniProtKB-UniRule"/>
</dbReference>
<dbReference type="GO" id="GO:0005829">
    <property type="term" value="C:cytosol"/>
    <property type="evidence" value="ECO:0007669"/>
    <property type="project" value="TreeGrafter"/>
</dbReference>
<protein>
    <recommendedName>
        <fullName evidence="4">Polyamine aminopropyltransferase</fullName>
    </recommendedName>
    <alternativeName>
        <fullName evidence="4">Putrescine aminopropyltransferase</fullName>
        <shortName evidence="4">PAPT</shortName>
    </alternativeName>
    <alternativeName>
        <fullName evidence="4">Spermidine synthase</fullName>
        <shortName evidence="4">SPDS</shortName>
        <shortName evidence="4">SPDSY</shortName>
        <ecNumber evidence="4">2.5.1.16</ecNumber>
    </alternativeName>
</protein>
<dbReference type="InterPro" id="IPR001045">
    <property type="entry name" value="Spermi_synthase"/>
</dbReference>
<feature type="binding site" evidence="4">
    <location>
        <position position="65"/>
    </location>
    <ligand>
        <name>spermidine</name>
        <dbReference type="ChEBI" id="CHEBI:57834"/>
    </ligand>
</feature>
<evidence type="ECO:0000256" key="4">
    <source>
        <dbReference type="HAMAP-Rule" id="MF_00198"/>
    </source>
</evidence>
<dbReference type="InterPro" id="IPR029063">
    <property type="entry name" value="SAM-dependent_MTases_sf"/>
</dbReference>
<dbReference type="EC" id="2.5.1.16" evidence="4"/>